<accession>A0A9X0CYC4</accession>
<evidence type="ECO:0000313" key="1">
    <source>
        <dbReference type="EMBL" id="KAJ7380070.1"/>
    </source>
</evidence>
<name>A0A9X0CYC4_9CNID</name>
<organism evidence="1 2">
    <name type="scientific">Desmophyllum pertusum</name>
    <dbReference type="NCBI Taxonomy" id="174260"/>
    <lineage>
        <taxon>Eukaryota</taxon>
        <taxon>Metazoa</taxon>
        <taxon>Cnidaria</taxon>
        <taxon>Anthozoa</taxon>
        <taxon>Hexacorallia</taxon>
        <taxon>Scleractinia</taxon>
        <taxon>Caryophylliina</taxon>
        <taxon>Caryophylliidae</taxon>
        <taxon>Desmophyllum</taxon>
    </lineage>
</organism>
<comment type="caution">
    <text evidence="1">The sequence shown here is derived from an EMBL/GenBank/DDBJ whole genome shotgun (WGS) entry which is preliminary data.</text>
</comment>
<protein>
    <submittedName>
        <fullName evidence="1">Uncharacterized protein</fullName>
    </submittedName>
</protein>
<sequence length="185" mass="20959">MLTSVAHNVHFSNGNLSGSQCILNVSNVGNLKNNQCQTWRAKLRSLSDLQGQQSYTIQRQYCELELNKIRRSHNIREKTKIEIGYSSNVLSTLLNGAEIWRVTRETVRYYSRLQYLYTKRLFMKVSAGSLASMERSAGSTGLNGKIWQDPLASMERSAGSTGLKIFINKALYLKTTSYRGMSFDV</sequence>
<dbReference type="Proteomes" id="UP001163046">
    <property type="component" value="Unassembled WGS sequence"/>
</dbReference>
<dbReference type="OrthoDB" id="10059790at2759"/>
<dbReference type="AlphaFoldDB" id="A0A9X0CYC4"/>
<evidence type="ECO:0000313" key="2">
    <source>
        <dbReference type="Proteomes" id="UP001163046"/>
    </source>
</evidence>
<gene>
    <name evidence="1" type="ORF">OS493_010778</name>
</gene>
<reference evidence="1" key="1">
    <citation type="submission" date="2023-01" db="EMBL/GenBank/DDBJ databases">
        <title>Genome assembly of the deep-sea coral Lophelia pertusa.</title>
        <authorList>
            <person name="Herrera S."/>
            <person name="Cordes E."/>
        </authorList>
    </citation>
    <scope>NUCLEOTIDE SEQUENCE</scope>
    <source>
        <strain evidence="1">USNM1676648</strain>
        <tissue evidence="1">Polyp</tissue>
    </source>
</reference>
<dbReference type="EMBL" id="MU826354">
    <property type="protein sequence ID" value="KAJ7380070.1"/>
    <property type="molecule type" value="Genomic_DNA"/>
</dbReference>
<proteinExistence type="predicted"/>
<keyword evidence="2" id="KW-1185">Reference proteome</keyword>